<evidence type="ECO:0000259" key="13">
    <source>
        <dbReference type="Pfam" id="PF07731"/>
    </source>
</evidence>
<evidence type="ECO:0000256" key="6">
    <source>
        <dbReference type="ARBA" id="ARBA00023002"/>
    </source>
</evidence>
<evidence type="ECO:0000313" key="15">
    <source>
        <dbReference type="EMBL" id="KZW01176.1"/>
    </source>
</evidence>
<feature type="chain" id="PRO_5007863395" description="laccase" evidence="11">
    <location>
        <begin position="20"/>
        <end position="573"/>
    </location>
</feature>
<evidence type="ECO:0000256" key="11">
    <source>
        <dbReference type="SAM" id="SignalP"/>
    </source>
</evidence>
<accession>A0A165NSW6</accession>
<dbReference type="InterPro" id="IPR002355">
    <property type="entry name" value="Cu_oxidase_Cu_BS"/>
</dbReference>
<gene>
    <name evidence="15" type="ORF">EXIGLDRAFT_718938</name>
</gene>
<keyword evidence="5" id="KW-0479">Metal-binding</keyword>
<dbReference type="EMBL" id="KV425895">
    <property type="protein sequence ID" value="KZW01176.1"/>
    <property type="molecule type" value="Genomic_DNA"/>
</dbReference>
<keyword evidence="7" id="KW-0186">Copper</keyword>
<dbReference type="CDD" id="cd13880">
    <property type="entry name" value="CuRO_2_MaLCC_like"/>
    <property type="match status" value="1"/>
</dbReference>
<feature type="domain" description="Plastocyanin-like" evidence="14">
    <location>
        <begin position="74"/>
        <end position="186"/>
    </location>
</feature>
<dbReference type="InterPro" id="IPR011707">
    <property type="entry name" value="Cu-oxidase-like_N"/>
</dbReference>
<evidence type="ECO:0000256" key="7">
    <source>
        <dbReference type="ARBA" id="ARBA00023008"/>
    </source>
</evidence>
<dbReference type="GO" id="GO:0046274">
    <property type="term" value="P:lignin catabolic process"/>
    <property type="evidence" value="ECO:0007669"/>
    <property type="project" value="UniProtKB-KW"/>
</dbReference>
<dbReference type="PANTHER" id="PTHR11709:SF87">
    <property type="entry name" value="LACCASE"/>
    <property type="match status" value="1"/>
</dbReference>
<feature type="domain" description="Plastocyanin-like" evidence="12">
    <location>
        <begin position="203"/>
        <end position="324"/>
    </location>
</feature>
<comment type="cofactor">
    <cofactor evidence="2">
        <name>Cu cation</name>
        <dbReference type="ChEBI" id="CHEBI:23378"/>
    </cofactor>
</comment>
<dbReference type="PANTHER" id="PTHR11709">
    <property type="entry name" value="MULTI-COPPER OXIDASE"/>
    <property type="match status" value="1"/>
</dbReference>
<evidence type="ECO:0000256" key="5">
    <source>
        <dbReference type="ARBA" id="ARBA00022723"/>
    </source>
</evidence>
<dbReference type="STRING" id="1314781.A0A165NSW6"/>
<dbReference type="InParanoid" id="A0A165NSW6"/>
<organism evidence="15 16">
    <name type="scientific">Exidia glandulosa HHB12029</name>
    <dbReference type="NCBI Taxonomy" id="1314781"/>
    <lineage>
        <taxon>Eukaryota</taxon>
        <taxon>Fungi</taxon>
        <taxon>Dikarya</taxon>
        <taxon>Basidiomycota</taxon>
        <taxon>Agaricomycotina</taxon>
        <taxon>Agaricomycetes</taxon>
        <taxon>Auriculariales</taxon>
        <taxon>Exidiaceae</taxon>
        <taxon>Exidia</taxon>
    </lineage>
</organism>
<evidence type="ECO:0000256" key="3">
    <source>
        <dbReference type="ARBA" id="ARBA00010609"/>
    </source>
</evidence>
<evidence type="ECO:0000256" key="4">
    <source>
        <dbReference type="ARBA" id="ARBA00012297"/>
    </source>
</evidence>
<evidence type="ECO:0000256" key="8">
    <source>
        <dbReference type="ARBA" id="ARBA00023157"/>
    </source>
</evidence>
<dbReference type="FunFam" id="2.60.40.420:FF:000045">
    <property type="entry name" value="Laccase 2"/>
    <property type="match status" value="1"/>
</dbReference>
<dbReference type="Pfam" id="PF07731">
    <property type="entry name" value="Cu-oxidase_2"/>
    <property type="match status" value="1"/>
</dbReference>
<dbReference type="InterPro" id="IPR001117">
    <property type="entry name" value="Cu-oxidase_2nd"/>
</dbReference>
<evidence type="ECO:0000313" key="16">
    <source>
        <dbReference type="Proteomes" id="UP000077266"/>
    </source>
</evidence>
<dbReference type="FunFam" id="2.60.40.420:FF:000021">
    <property type="entry name" value="Extracellular dihydrogeodin oxidase/laccase"/>
    <property type="match status" value="1"/>
</dbReference>
<proteinExistence type="inferred from homology"/>
<keyword evidence="11" id="KW-0732">Signal</keyword>
<keyword evidence="6" id="KW-0560">Oxidoreductase</keyword>
<keyword evidence="10" id="KW-0439">Lignin degradation</keyword>
<reference evidence="15 16" key="1">
    <citation type="journal article" date="2016" name="Mol. Biol. Evol.">
        <title>Comparative Genomics of Early-Diverging Mushroom-Forming Fungi Provides Insights into the Origins of Lignocellulose Decay Capabilities.</title>
        <authorList>
            <person name="Nagy L.G."/>
            <person name="Riley R."/>
            <person name="Tritt A."/>
            <person name="Adam C."/>
            <person name="Daum C."/>
            <person name="Floudas D."/>
            <person name="Sun H."/>
            <person name="Yadav J.S."/>
            <person name="Pangilinan J."/>
            <person name="Larsson K.H."/>
            <person name="Matsuura K."/>
            <person name="Barry K."/>
            <person name="Labutti K."/>
            <person name="Kuo R."/>
            <person name="Ohm R.A."/>
            <person name="Bhattacharya S.S."/>
            <person name="Shirouzu T."/>
            <person name="Yoshinaga Y."/>
            <person name="Martin F.M."/>
            <person name="Grigoriev I.V."/>
            <person name="Hibbett D.S."/>
        </authorList>
    </citation>
    <scope>NUCLEOTIDE SEQUENCE [LARGE SCALE GENOMIC DNA]</scope>
    <source>
        <strain evidence="15 16">HHB12029</strain>
    </source>
</reference>
<dbReference type="PROSITE" id="PS00080">
    <property type="entry name" value="MULTICOPPER_OXIDASE2"/>
    <property type="match status" value="1"/>
</dbReference>
<dbReference type="Pfam" id="PF07732">
    <property type="entry name" value="Cu-oxidase_3"/>
    <property type="match status" value="1"/>
</dbReference>
<comment type="similarity">
    <text evidence="3">Belongs to the multicopper oxidase family.</text>
</comment>
<dbReference type="SUPFAM" id="SSF49503">
    <property type="entry name" value="Cupredoxins"/>
    <property type="match status" value="3"/>
</dbReference>
<dbReference type="GO" id="GO:0005507">
    <property type="term" value="F:copper ion binding"/>
    <property type="evidence" value="ECO:0007669"/>
    <property type="project" value="InterPro"/>
</dbReference>
<keyword evidence="9" id="KW-0325">Glycoprotein</keyword>
<keyword evidence="8" id="KW-1015">Disulfide bond</keyword>
<dbReference type="InterPro" id="IPR011706">
    <property type="entry name" value="Cu-oxidase_C"/>
</dbReference>
<evidence type="ECO:0000259" key="12">
    <source>
        <dbReference type="Pfam" id="PF00394"/>
    </source>
</evidence>
<sequence length="573" mass="63000">MRLFGYISLIAALVPGLSALTITPDSHVPHPPSKCTNAQSRLCWDGKYDINTDYYTSGPRTGKTVRYNFVLSNVTLHPEGVPRHMLAVNGQVPGPTIIANWGDMIEVTVTNKLKDNATSIHWHGVRQLENSKYDGTNGITECPLAPGDTKVYRFLAEQYGTSWYHSHYSAQYGDGTWGTILINGPASAEYDIDLGTIALSTIYNQTAFQEGVAAEQVGPLPPSTQNTLINGTNVFLADPSLGKRFQTTFKPGKTHRIRFVNTAVDSFFVVSLDNHNMTVIASDFVPIRPYTTGSISIGIGQRYDVVIEANQPVATYWLRVTQQGNFAGTGGGFCGAVNSADRTENGFIAYQGASGLPKTVGPIPANNTQCTDETQLVPYLPITVDPSGFDLSDASVFNVSQPLNSTDPLGRQVIRWTIAGKTEIGQWDYPTLQQLADRNTTFSPPTLNPVFLNKPDSTAYWIVNNTFPIAHPMHLHGHDFNIIASGAGTFDPSTVKLNWNNPPRRDTAMLPGSGYLILAVKVDNPGTWLFHCHIAWHVSQGLSLQVIERQDEIFDHQTLDPAWEKTCKNFKKW</sequence>
<evidence type="ECO:0000256" key="10">
    <source>
        <dbReference type="ARBA" id="ARBA00023185"/>
    </source>
</evidence>
<dbReference type="Proteomes" id="UP000077266">
    <property type="component" value="Unassembled WGS sequence"/>
</dbReference>
<feature type="domain" description="Plastocyanin-like" evidence="13">
    <location>
        <begin position="433"/>
        <end position="551"/>
    </location>
</feature>
<feature type="signal peptide" evidence="11">
    <location>
        <begin position="1"/>
        <end position="19"/>
    </location>
</feature>
<evidence type="ECO:0000259" key="14">
    <source>
        <dbReference type="Pfam" id="PF07732"/>
    </source>
</evidence>
<dbReference type="AlphaFoldDB" id="A0A165NSW6"/>
<evidence type="ECO:0000256" key="9">
    <source>
        <dbReference type="ARBA" id="ARBA00023180"/>
    </source>
</evidence>
<dbReference type="CDD" id="cd13854">
    <property type="entry name" value="CuRO_1_MaLCC_like"/>
    <property type="match status" value="1"/>
</dbReference>
<dbReference type="InterPro" id="IPR045087">
    <property type="entry name" value="Cu-oxidase_fam"/>
</dbReference>
<evidence type="ECO:0000256" key="2">
    <source>
        <dbReference type="ARBA" id="ARBA00001935"/>
    </source>
</evidence>
<dbReference type="PROSITE" id="PS00079">
    <property type="entry name" value="MULTICOPPER_OXIDASE1"/>
    <property type="match status" value="1"/>
</dbReference>
<evidence type="ECO:0000256" key="1">
    <source>
        <dbReference type="ARBA" id="ARBA00000349"/>
    </source>
</evidence>
<comment type="catalytic activity">
    <reaction evidence="1">
        <text>4 hydroquinone + O2 = 4 benzosemiquinone + 2 H2O</text>
        <dbReference type="Rhea" id="RHEA:11276"/>
        <dbReference type="ChEBI" id="CHEBI:15377"/>
        <dbReference type="ChEBI" id="CHEBI:15379"/>
        <dbReference type="ChEBI" id="CHEBI:17594"/>
        <dbReference type="ChEBI" id="CHEBI:17977"/>
        <dbReference type="EC" id="1.10.3.2"/>
    </reaction>
</comment>
<name>A0A165NSW6_EXIGL</name>
<dbReference type="InterPro" id="IPR033138">
    <property type="entry name" value="Cu_oxidase_CS"/>
</dbReference>
<dbReference type="InterPro" id="IPR008972">
    <property type="entry name" value="Cupredoxin"/>
</dbReference>
<dbReference type="OrthoDB" id="2121828at2759"/>
<dbReference type="GO" id="GO:0052716">
    <property type="term" value="F:hydroquinone:oxygen oxidoreductase activity"/>
    <property type="evidence" value="ECO:0007669"/>
    <property type="project" value="UniProtKB-EC"/>
</dbReference>
<dbReference type="EC" id="1.10.3.2" evidence="4"/>
<dbReference type="Gene3D" id="2.60.40.420">
    <property type="entry name" value="Cupredoxins - blue copper proteins"/>
    <property type="match status" value="3"/>
</dbReference>
<protein>
    <recommendedName>
        <fullName evidence="4">laccase</fullName>
        <ecNumber evidence="4">1.10.3.2</ecNumber>
    </recommendedName>
</protein>
<dbReference type="Pfam" id="PF00394">
    <property type="entry name" value="Cu-oxidase"/>
    <property type="match status" value="1"/>
</dbReference>
<keyword evidence="16" id="KW-1185">Reference proteome</keyword>
<dbReference type="CDD" id="cd13901">
    <property type="entry name" value="CuRO_3_MaLCC_like"/>
    <property type="match status" value="1"/>
</dbReference>